<keyword evidence="1" id="KW-1133">Transmembrane helix</keyword>
<proteinExistence type="predicted"/>
<feature type="transmembrane region" description="Helical" evidence="1">
    <location>
        <begin position="342"/>
        <end position="362"/>
    </location>
</feature>
<keyword evidence="1" id="KW-0812">Transmembrane</keyword>
<sequence>MNHALTALFDPSQLSTIITVQKVVGVLVACWAAVSLAAALAGASRWTVIHPLTLGVVTTAIQVYSTHFADALTRTASRPAGLVVRIAAVNLALVAMLLGAPLAIPAAVAAAALCWHGVSIARKLRRGLTSPFASTARCYVAAAAFFALAAAVAVGSRHVGPSLIDATIAAHSRLAVWGFAWTTIAGTVITLLPTMTGNRASVTARARLPRALLAHCIALPAAAVAALASPPLAAVALAVCALAWSYALQPVLAGALFTPGLSAPAVSVAAGLLWLLGAMFADAATLATGAVRFPANLLTFLLAAGLAQVVAGAIGHLLPVLARGTREPDNGFIKVGVVNGGALVALVSPRIGLAILGVGLALHARKVAVP</sequence>
<evidence type="ECO:0000256" key="1">
    <source>
        <dbReference type="SAM" id="Phobius"/>
    </source>
</evidence>
<feature type="transmembrane region" description="Helical" evidence="1">
    <location>
        <begin position="136"/>
        <end position="154"/>
    </location>
</feature>
<organism evidence="2 3">
    <name type="scientific">Corynebacterium hadale</name>
    <dbReference type="NCBI Taxonomy" id="2026255"/>
    <lineage>
        <taxon>Bacteria</taxon>
        <taxon>Bacillati</taxon>
        <taxon>Actinomycetota</taxon>
        <taxon>Actinomycetes</taxon>
        <taxon>Mycobacteriales</taxon>
        <taxon>Corynebacteriaceae</taxon>
        <taxon>Corynebacterium</taxon>
    </lineage>
</organism>
<comment type="caution">
    <text evidence="2">The sequence shown here is derived from an EMBL/GenBank/DDBJ whole genome shotgun (WGS) entry which is preliminary data.</text>
</comment>
<accession>A0A269PGJ7</accession>
<evidence type="ECO:0000313" key="2">
    <source>
        <dbReference type="EMBL" id="PAJ71391.1"/>
    </source>
</evidence>
<feature type="transmembrane region" description="Helical" evidence="1">
    <location>
        <begin position="297"/>
        <end position="322"/>
    </location>
</feature>
<reference evidence="2 3" key="1">
    <citation type="submission" date="2017-08" db="EMBL/GenBank/DDBJ databases">
        <authorList>
            <person name="de Groot N.N."/>
        </authorList>
    </citation>
    <scope>NUCLEOTIDE SEQUENCE [LARGE SCALE GENOMIC DNA]</scope>
    <source>
        <strain evidence="2 3">NBT06-6</strain>
    </source>
</reference>
<feature type="transmembrane region" description="Helical" evidence="1">
    <location>
        <begin position="48"/>
        <end position="66"/>
    </location>
</feature>
<gene>
    <name evidence="2" type="ORF">CIG21_01335</name>
</gene>
<evidence type="ECO:0008006" key="4">
    <source>
        <dbReference type="Google" id="ProtNLM"/>
    </source>
</evidence>
<feature type="transmembrane region" description="Helical" evidence="1">
    <location>
        <begin position="20"/>
        <end position="41"/>
    </location>
</feature>
<feature type="transmembrane region" description="Helical" evidence="1">
    <location>
        <begin position="251"/>
        <end position="276"/>
    </location>
</feature>
<feature type="transmembrane region" description="Helical" evidence="1">
    <location>
        <begin position="174"/>
        <end position="192"/>
    </location>
</feature>
<keyword evidence="1" id="KW-0472">Membrane</keyword>
<dbReference type="EMBL" id="NQMQ01000001">
    <property type="protein sequence ID" value="PAJ71391.1"/>
    <property type="molecule type" value="Genomic_DNA"/>
</dbReference>
<feature type="transmembrane region" description="Helical" evidence="1">
    <location>
        <begin position="86"/>
        <end position="115"/>
    </location>
</feature>
<evidence type="ECO:0000313" key="3">
    <source>
        <dbReference type="Proteomes" id="UP000215771"/>
    </source>
</evidence>
<dbReference type="AlphaFoldDB" id="A0A269PGJ7"/>
<protein>
    <recommendedName>
        <fullName evidence="4">Beta-carotene 15,15'-monooxygenase</fullName>
    </recommendedName>
</protein>
<name>A0A269PGJ7_9CORY</name>
<feature type="transmembrane region" description="Helical" evidence="1">
    <location>
        <begin position="212"/>
        <end position="245"/>
    </location>
</feature>
<dbReference type="Proteomes" id="UP000215771">
    <property type="component" value="Unassembled WGS sequence"/>
</dbReference>